<keyword evidence="1 2" id="KW-0694">RNA-binding</keyword>
<evidence type="ECO:0000313" key="6">
    <source>
        <dbReference type="EnsemblMetazoa" id="SMAR000472-PA"/>
    </source>
</evidence>
<name>T1IHZ0_STRMM</name>
<dbReference type="InterPro" id="IPR035979">
    <property type="entry name" value="RBD_domain_sf"/>
</dbReference>
<proteinExistence type="predicted"/>
<dbReference type="STRING" id="126957.T1IHZ0"/>
<dbReference type="EMBL" id="JH430051">
    <property type="status" value="NOT_ANNOTATED_CDS"/>
    <property type="molecule type" value="Genomic_DNA"/>
</dbReference>
<protein>
    <recommendedName>
        <fullName evidence="5">RRM domain-containing protein</fullName>
    </recommendedName>
</protein>
<evidence type="ECO:0000256" key="2">
    <source>
        <dbReference type="PROSITE-ProRule" id="PRU00176"/>
    </source>
</evidence>
<evidence type="ECO:0000256" key="3">
    <source>
        <dbReference type="SAM" id="Coils"/>
    </source>
</evidence>
<evidence type="ECO:0000313" key="7">
    <source>
        <dbReference type="Proteomes" id="UP000014500"/>
    </source>
</evidence>
<accession>T1IHZ0</accession>
<keyword evidence="3" id="KW-0175">Coiled coil</keyword>
<dbReference type="Pfam" id="PF00076">
    <property type="entry name" value="RRM_1"/>
    <property type="match status" value="1"/>
</dbReference>
<dbReference type="eggNOG" id="KOG4209">
    <property type="taxonomic scope" value="Eukaryota"/>
</dbReference>
<dbReference type="Gene3D" id="3.30.70.330">
    <property type="match status" value="1"/>
</dbReference>
<reference evidence="7" key="1">
    <citation type="submission" date="2011-05" db="EMBL/GenBank/DDBJ databases">
        <authorList>
            <person name="Richards S.R."/>
            <person name="Qu J."/>
            <person name="Jiang H."/>
            <person name="Jhangiani S.N."/>
            <person name="Agravi P."/>
            <person name="Goodspeed R."/>
            <person name="Gross S."/>
            <person name="Mandapat C."/>
            <person name="Jackson L."/>
            <person name="Mathew T."/>
            <person name="Pu L."/>
            <person name="Thornton R."/>
            <person name="Saada N."/>
            <person name="Wilczek-Boney K.B."/>
            <person name="Lee S."/>
            <person name="Kovar C."/>
            <person name="Wu Y."/>
            <person name="Scherer S.E."/>
            <person name="Worley K.C."/>
            <person name="Muzny D.M."/>
            <person name="Gibbs R."/>
        </authorList>
    </citation>
    <scope>NUCLEOTIDE SEQUENCE</scope>
    <source>
        <strain evidence="7">Brora</strain>
    </source>
</reference>
<dbReference type="HOGENOM" id="CLU_012062_23_3_1"/>
<dbReference type="PhylomeDB" id="T1IHZ0"/>
<dbReference type="PANTHER" id="PTHR23236">
    <property type="entry name" value="EUKARYOTIC TRANSLATION INITIATION FACTOR 4B/4H"/>
    <property type="match status" value="1"/>
</dbReference>
<dbReference type="EnsemblMetazoa" id="SMAR000472-RA">
    <property type="protein sequence ID" value="SMAR000472-PA"/>
    <property type="gene ID" value="SMAR000472"/>
</dbReference>
<dbReference type="PANTHER" id="PTHR23236:SF12">
    <property type="entry name" value="EUKARYOTIC INITIATION FACTOR 4B-RELATED"/>
    <property type="match status" value="1"/>
</dbReference>
<feature type="compositionally biased region" description="Acidic residues" evidence="4">
    <location>
        <begin position="22"/>
        <end position="33"/>
    </location>
</feature>
<dbReference type="SMART" id="SM00360">
    <property type="entry name" value="RRM"/>
    <property type="match status" value="1"/>
</dbReference>
<dbReference type="GO" id="GO:0008143">
    <property type="term" value="F:poly(A) binding"/>
    <property type="evidence" value="ECO:0007669"/>
    <property type="project" value="TreeGrafter"/>
</dbReference>
<evidence type="ECO:0000256" key="1">
    <source>
        <dbReference type="ARBA" id="ARBA00022884"/>
    </source>
</evidence>
<sequence length="211" mass="24285">MAELNENALDYEESESLIKDDDNVEDIETKEEDNGDSIDLDVFKLRAKEMEDETAKLKELQVEIEKHSRGEPSDFQSPIEDVEQSDARSIYIGNVDYEATAEELERHFLGCGAVNRVTILANKYTGHPKGFAYIEFADLDSVSVALAMDESLFRGRLIKVSAKRTNRPGIYSATNRPPRGYYRRPYRGRGYEMRGYGRRFRNARWVSPYSY</sequence>
<dbReference type="InterPro" id="IPR000504">
    <property type="entry name" value="RRM_dom"/>
</dbReference>
<organism evidence="6 7">
    <name type="scientific">Strigamia maritima</name>
    <name type="common">European centipede</name>
    <name type="synonym">Geophilus maritimus</name>
    <dbReference type="NCBI Taxonomy" id="126957"/>
    <lineage>
        <taxon>Eukaryota</taxon>
        <taxon>Metazoa</taxon>
        <taxon>Ecdysozoa</taxon>
        <taxon>Arthropoda</taxon>
        <taxon>Myriapoda</taxon>
        <taxon>Chilopoda</taxon>
        <taxon>Pleurostigmophora</taxon>
        <taxon>Geophilomorpha</taxon>
        <taxon>Linotaeniidae</taxon>
        <taxon>Strigamia</taxon>
    </lineage>
</organism>
<dbReference type="SUPFAM" id="SSF54928">
    <property type="entry name" value="RNA-binding domain, RBD"/>
    <property type="match status" value="1"/>
</dbReference>
<keyword evidence="7" id="KW-1185">Reference proteome</keyword>
<dbReference type="InterPro" id="IPR012677">
    <property type="entry name" value="Nucleotide-bd_a/b_plait_sf"/>
</dbReference>
<evidence type="ECO:0000259" key="5">
    <source>
        <dbReference type="PROSITE" id="PS50102"/>
    </source>
</evidence>
<dbReference type="GO" id="GO:0005634">
    <property type="term" value="C:nucleus"/>
    <property type="evidence" value="ECO:0007669"/>
    <property type="project" value="TreeGrafter"/>
</dbReference>
<evidence type="ECO:0000256" key="4">
    <source>
        <dbReference type="SAM" id="MobiDB-lite"/>
    </source>
</evidence>
<dbReference type="OMA" id="RHEEQEH"/>
<dbReference type="AlphaFoldDB" id="T1IHZ0"/>
<dbReference type="PROSITE" id="PS50102">
    <property type="entry name" value="RRM"/>
    <property type="match status" value="1"/>
</dbReference>
<feature type="domain" description="RRM" evidence="5">
    <location>
        <begin position="88"/>
        <end position="165"/>
    </location>
</feature>
<dbReference type="Proteomes" id="UP000014500">
    <property type="component" value="Unassembled WGS sequence"/>
</dbReference>
<feature type="region of interest" description="Disordered" evidence="4">
    <location>
        <begin position="1"/>
        <end position="33"/>
    </location>
</feature>
<reference evidence="6" key="2">
    <citation type="submission" date="2015-02" db="UniProtKB">
        <authorList>
            <consortium name="EnsemblMetazoa"/>
        </authorList>
    </citation>
    <scope>IDENTIFICATION</scope>
</reference>
<feature type="coiled-coil region" evidence="3">
    <location>
        <begin position="40"/>
        <end position="70"/>
    </location>
</feature>